<dbReference type="Proteomes" id="UP000000844">
    <property type="component" value="Chromosome"/>
</dbReference>
<keyword evidence="3" id="KW-0812">Transmembrane</keyword>
<feature type="region of interest" description="Disordered" evidence="2">
    <location>
        <begin position="1"/>
        <end position="73"/>
    </location>
</feature>
<gene>
    <name evidence="4" type="ordered locus">Snas_3632</name>
</gene>
<feature type="compositionally biased region" description="Pro residues" evidence="2">
    <location>
        <begin position="26"/>
        <end position="36"/>
    </location>
</feature>
<protein>
    <submittedName>
        <fullName evidence="4">Uncharacterized protein</fullName>
    </submittedName>
</protein>
<proteinExistence type="predicted"/>
<feature type="coiled-coil region" evidence="1">
    <location>
        <begin position="112"/>
        <end position="160"/>
    </location>
</feature>
<keyword evidence="3" id="KW-1133">Transmembrane helix</keyword>
<dbReference type="EMBL" id="CP001778">
    <property type="protein sequence ID" value="ADD43292.1"/>
    <property type="molecule type" value="Genomic_DNA"/>
</dbReference>
<keyword evidence="1" id="KW-0175">Coiled coil</keyword>
<feature type="compositionally biased region" description="Pro residues" evidence="2">
    <location>
        <begin position="58"/>
        <end position="68"/>
    </location>
</feature>
<dbReference type="AlphaFoldDB" id="D3PWS0"/>
<organism evidence="4 5">
    <name type="scientific">Stackebrandtia nassauensis (strain DSM 44728 / CIP 108903 / NRRL B-16338 / NBRC 102104 / LLR-40K-21)</name>
    <dbReference type="NCBI Taxonomy" id="446470"/>
    <lineage>
        <taxon>Bacteria</taxon>
        <taxon>Bacillati</taxon>
        <taxon>Actinomycetota</taxon>
        <taxon>Actinomycetes</taxon>
        <taxon>Glycomycetales</taxon>
        <taxon>Glycomycetaceae</taxon>
        <taxon>Stackebrandtia</taxon>
    </lineage>
</organism>
<dbReference type="KEGG" id="sna:Snas_3632"/>
<name>D3PWS0_STANL</name>
<feature type="transmembrane region" description="Helical" evidence="3">
    <location>
        <begin position="83"/>
        <end position="106"/>
    </location>
</feature>
<keyword evidence="5" id="KW-1185">Reference proteome</keyword>
<evidence type="ECO:0000256" key="3">
    <source>
        <dbReference type="SAM" id="Phobius"/>
    </source>
</evidence>
<dbReference type="HOGENOM" id="CLU_1389479_0_0_11"/>
<evidence type="ECO:0000313" key="5">
    <source>
        <dbReference type="Proteomes" id="UP000000844"/>
    </source>
</evidence>
<evidence type="ECO:0000256" key="1">
    <source>
        <dbReference type="SAM" id="Coils"/>
    </source>
</evidence>
<dbReference type="STRING" id="446470.Snas_3632"/>
<evidence type="ECO:0000256" key="2">
    <source>
        <dbReference type="SAM" id="MobiDB-lite"/>
    </source>
</evidence>
<accession>D3PWS0</accession>
<keyword evidence="3" id="KW-0472">Membrane</keyword>
<evidence type="ECO:0000313" key="4">
    <source>
        <dbReference type="EMBL" id="ADD43292.1"/>
    </source>
</evidence>
<feature type="compositionally biased region" description="Low complexity" evidence="2">
    <location>
        <begin position="12"/>
        <end position="22"/>
    </location>
</feature>
<reference evidence="4 5" key="1">
    <citation type="journal article" date="2009" name="Stand. Genomic Sci.">
        <title>Complete genome sequence of Stackebrandtia nassauensis type strain (LLR-40K-21).</title>
        <authorList>
            <person name="Munk C."/>
            <person name="Lapidus A."/>
            <person name="Copeland A."/>
            <person name="Jando M."/>
            <person name="Mayilraj S."/>
            <person name="Glavina Del Rio T."/>
            <person name="Nolan M."/>
            <person name="Chen F."/>
            <person name="Lucas S."/>
            <person name="Tice H."/>
            <person name="Cheng J.F."/>
            <person name="Han C."/>
            <person name="Detter J.C."/>
            <person name="Bruce D."/>
            <person name="Goodwin L."/>
            <person name="Chain P."/>
            <person name="Pitluck S."/>
            <person name="Goker M."/>
            <person name="Ovchinikova G."/>
            <person name="Pati A."/>
            <person name="Ivanova N."/>
            <person name="Mavromatis K."/>
            <person name="Chen A."/>
            <person name="Palaniappan K."/>
            <person name="Land M."/>
            <person name="Hauser L."/>
            <person name="Chang Y.J."/>
            <person name="Jeffries C.D."/>
            <person name="Bristow J."/>
            <person name="Eisen J.A."/>
            <person name="Markowitz V."/>
            <person name="Hugenholtz P."/>
            <person name="Kyrpides N.C."/>
            <person name="Klenk H.P."/>
        </authorList>
    </citation>
    <scope>NUCLEOTIDE SEQUENCE [LARGE SCALE GENOMIC DNA]</scope>
    <source>
        <strain evidence="5">DSM 44728 / CIP 108903 / NRRL B-16338 / NBRC 102104 / LLR-40K-21</strain>
    </source>
</reference>
<sequence length="196" mass="21238">MHDPQHSNHHYPPTNVPSSPGTGPSGTPPYPPPMATPTPGFRTVDRLGPGTRGYTLPPEQPPGSPPPETGFARLPSFGNRKRLLPLLAGLVALFVITSAVFIILFFHTRSDLTAAKATITKHEATINDADKKIKKLGGSNDDLEDDVEEAEADSKAARECIDAFQAWLDEATKKKPDKSTVKDLADKANTACREFW</sequence>